<dbReference type="SUPFAM" id="SSF52172">
    <property type="entry name" value="CheY-like"/>
    <property type="match status" value="1"/>
</dbReference>
<accession>D1C5F4</accession>
<evidence type="ECO:0000313" key="5">
    <source>
        <dbReference type="Proteomes" id="UP000002027"/>
    </source>
</evidence>
<evidence type="ECO:0000313" key="4">
    <source>
        <dbReference type="EMBL" id="ACZ37470.1"/>
    </source>
</evidence>
<dbReference type="STRING" id="479434.Sthe_0031"/>
<dbReference type="InParanoid" id="D1C5F4"/>
<reference evidence="4 5" key="2">
    <citation type="journal article" date="2010" name="Stand. Genomic Sci.">
        <title>Complete genome sequence of Desulfohalobium retbaense type strain (HR(100)).</title>
        <authorList>
            <person name="Spring S."/>
            <person name="Nolan M."/>
            <person name="Lapidus A."/>
            <person name="Glavina Del Rio T."/>
            <person name="Copeland A."/>
            <person name="Tice H."/>
            <person name="Cheng J.F."/>
            <person name="Lucas S."/>
            <person name="Land M."/>
            <person name="Chen F."/>
            <person name="Bruce D."/>
            <person name="Goodwin L."/>
            <person name="Pitluck S."/>
            <person name="Ivanova N."/>
            <person name="Mavromatis K."/>
            <person name="Mikhailova N."/>
            <person name="Pati A."/>
            <person name="Chen A."/>
            <person name="Palaniappan K."/>
            <person name="Hauser L."/>
            <person name="Chang Y.J."/>
            <person name="Jeffries C.D."/>
            <person name="Munk C."/>
            <person name="Kiss H."/>
            <person name="Chain P."/>
            <person name="Han C."/>
            <person name="Brettin T."/>
            <person name="Detter J.C."/>
            <person name="Schuler E."/>
            <person name="Goker M."/>
            <person name="Rohde M."/>
            <person name="Bristow J."/>
            <person name="Eisen J.A."/>
            <person name="Markowitz V."/>
            <person name="Hugenholtz P."/>
            <person name="Kyrpides N.C."/>
            <person name="Klenk H.P."/>
        </authorList>
    </citation>
    <scope>NUCLEOTIDE SEQUENCE [LARGE SCALE GENOMIC DNA]</scope>
    <source>
        <strain evidence="5">ATCC 49802 / DSM 20745 / S 6022</strain>
    </source>
</reference>
<feature type="domain" description="Response regulatory" evidence="3">
    <location>
        <begin position="9"/>
        <end position="126"/>
    </location>
</feature>
<dbReference type="PANTHER" id="PTHR44591">
    <property type="entry name" value="STRESS RESPONSE REGULATOR PROTEIN 1"/>
    <property type="match status" value="1"/>
</dbReference>
<feature type="modified residue" description="4-aspartylphosphate" evidence="2">
    <location>
        <position position="59"/>
    </location>
</feature>
<dbReference type="Gene3D" id="3.40.50.2300">
    <property type="match status" value="1"/>
</dbReference>
<dbReference type="Pfam" id="PF00072">
    <property type="entry name" value="Response_reg"/>
    <property type="match status" value="1"/>
</dbReference>
<keyword evidence="5" id="KW-1185">Reference proteome</keyword>
<organism evidence="4 5">
    <name type="scientific">Sphaerobacter thermophilus (strain ATCC 49802 / DSM 20745 / KCCM 41009 / NCIMB 13125 / S 6022)</name>
    <dbReference type="NCBI Taxonomy" id="479434"/>
    <lineage>
        <taxon>Bacteria</taxon>
        <taxon>Pseudomonadati</taxon>
        <taxon>Thermomicrobiota</taxon>
        <taxon>Thermomicrobia</taxon>
        <taxon>Sphaerobacterales</taxon>
        <taxon>Sphaerobacterineae</taxon>
        <taxon>Sphaerobacteraceae</taxon>
        <taxon>Sphaerobacter</taxon>
    </lineage>
</organism>
<dbReference type="KEGG" id="sti:Sthe_0031"/>
<evidence type="ECO:0000256" key="2">
    <source>
        <dbReference type="PROSITE-ProRule" id="PRU00169"/>
    </source>
</evidence>
<dbReference type="OrthoDB" id="159132at2"/>
<gene>
    <name evidence="4" type="ordered locus">Sthe_0031</name>
</gene>
<dbReference type="Proteomes" id="UP000002027">
    <property type="component" value="Chromosome 1"/>
</dbReference>
<dbReference type="InterPro" id="IPR011006">
    <property type="entry name" value="CheY-like_superfamily"/>
</dbReference>
<dbReference type="HOGENOM" id="CLU_000445_69_17_0"/>
<dbReference type="PANTHER" id="PTHR44591:SF3">
    <property type="entry name" value="RESPONSE REGULATORY DOMAIN-CONTAINING PROTEIN"/>
    <property type="match status" value="1"/>
</dbReference>
<dbReference type="AlphaFoldDB" id="D1C5F4"/>
<dbReference type="RefSeq" id="WP_012870519.1">
    <property type="nucleotide sequence ID" value="NC_013523.1"/>
</dbReference>
<keyword evidence="1 2" id="KW-0597">Phosphoprotein</keyword>
<dbReference type="PROSITE" id="PS50110">
    <property type="entry name" value="RESPONSE_REGULATORY"/>
    <property type="match status" value="1"/>
</dbReference>
<proteinExistence type="predicted"/>
<evidence type="ECO:0000259" key="3">
    <source>
        <dbReference type="PROSITE" id="PS50110"/>
    </source>
</evidence>
<dbReference type="SMART" id="SM00448">
    <property type="entry name" value="REC"/>
    <property type="match status" value="1"/>
</dbReference>
<dbReference type="GO" id="GO:0000160">
    <property type="term" value="P:phosphorelay signal transduction system"/>
    <property type="evidence" value="ECO:0007669"/>
    <property type="project" value="InterPro"/>
</dbReference>
<dbReference type="InterPro" id="IPR001789">
    <property type="entry name" value="Sig_transdc_resp-reg_receiver"/>
</dbReference>
<sequence>MDQSAARPLILIAEDDPSNNEVIASTLTEFGGYRVVSEADGGLVMQRVEEEQPDLVVLDLLLPHRNGIDILRDLRADPRFSQLPVVAISADVRPVVWEQLEELGCKEFIPKPFGIDQFLESVARALADSHGEG</sequence>
<reference evidence="5" key="1">
    <citation type="submission" date="2009-11" db="EMBL/GenBank/DDBJ databases">
        <title>The complete chromosome 1 of Sphaerobacter thermophilus DSM 20745.</title>
        <authorList>
            <person name="Lucas S."/>
            <person name="Copeland A."/>
            <person name="Lapidus A."/>
            <person name="Glavina del Rio T."/>
            <person name="Dalin E."/>
            <person name="Tice H."/>
            <person name="Bruce D."/>
            <person name="Goodwin L."/>
            <person name="Pitluck S."/>
            <person name="Kyrpides N."/>
            <person name="Mavromatis K."/>
            <person name="Ivanova N."/>
            <person name="Mikhailova N."/>
            <person name="LaButti K.M."/>
            <person name="Clum A."/>
            <person name="Sun H.I."/>
            <person name="Brettin T."/>
            <person name="Detter J.C."/>
            <person name="Han C."/>
            <person name="Larimer F."/>
            <person name="Land M."/>
            <person name="Hauser L."/>
            <person name="Markowitz V."/>
            <person name="Cheng J.F."/>
            <person name="Hugenholtz P."/>
            <person name="Woyke T."/>
            <person name="Wu D."/>
            <person name="Steenblock K."/>
            <person name="Schneider S."/>
            <person name="Pukall R."/>
            <person name="Goeker M."/>
            <person name="Klenk H.P."/>
            <person name="Eisen J.A."/>
        </authorList>
    </citation>
    <scope>NUCLEOTIDE SEQUENCE [LARGE SCALE GENOMIC DNA]</scope>
    <source>
        <strain evidence="5">ATCC 49802 / DSM 20745 / S 6022</strain>
    </source>
</reference>
<name>D1C5F4_SPHTD</name>
<dbReference type="eggNOG" id="COG0784">
    <property type="taxonomic scope" value="Bacteria"/>
</dbReference>
<dbReference type="InterPro" id="IPR050595">
    <property type="entry name" value="Bact_response_regulator"/>
</dbReference>
<evidence type="ECO:0000256" key="1">
    <source>
        <dbReference type="ARBA" id="ARBA00022553"/>
    </source>
</evidence>
<protein>
    <submittedName>
        <fullName evidence="4">Response regulator receiver protein</fullName>
    </submittedName>
</protein>
<dbReference type="EMBL" id="CP001823">
    <property type="protein sequence ID" value="ACZ37470.1"/>
    <property type="molecule type" value="Genomic_DNA"/>
</dbReference>